<reference evidence="3" key="1">
    <citation type="submission" date="2017-08" db="EMBL/GenBank/DDBJ databases">
        <authorList>
            <person name="Varghese N."/>
            <person name="Submissions S."/>
        </authorList>
    </citation>
    <scope>NUCLEOTIDE SEQUENCE [LARGE SCALE GENOMIC DNA]</scope>
    <source>
        <strain evidence="3">KCTC 23107</strain>
    </source>
</reference>
<dbReference type="RefSeq" id="WP_143439051.1">
    <property type="nucleotide sequence ID" value="NZ_OCPC01000004.1"/>
</dbReference>
<evidence type="ECO:0000256" key="1">
    <source>
        <dbReference type="SAM" id="MobiDB-lite"/>
    </source>
</evidence>
<accession>A0A286ICQ3</accession>
<dbReference type="AlphaFoldDB" id="A0A286ICQ3"/>
<keyword evidence="3" id="KW-1185">Reference proteome</keyword>
<feature type="compositionally biased region" description="Basic and acidic residues" evidence="1">
    <location>
        <begin position="1"/>
        <end position="11"/>
    </location>
</feature>
<protein>
    <submittedName>
        <fullName evidence="2">Uncharacterized protein</fullName>
    </submittedName>
</protein>
<sequence length="71" mass="8037">MSLKIDRKSEPELTGNKASEQEDLPQTKTLRSVKDMKFELERQTGRGAPDLEELEARIASVDIPTAHDNDR</sequence>
<organism evidence="2 3">
    <name type="scientific">Hoeflea halophila</name>
    <dbReference type="NCBI Taxonomy" id="714899"/>
    <lineage>
        <taxon>Bacteria</taxon>
        <taxon>Pseudomonadati</taxon>
        <taxon>Pseudomonadota</taxon>
        <taxon>Alphaproteobacteria</taxon>
        <taxon>Hyphomicrobiales</taxon>
        <taxon>Rhizobiaceae</taxon>
        <taxon>Hoeflea</taxon>
    </lineage>
</organism>
<name>A0A286ICQ3_9HYPH</name>
<gene>
    <name evidence="2" type="ORF">SAMN05877838_2828</name>
</gene>
<feature type="region of interest" description="Disordered" evidence="1">
    <location>
        <begin position="1"/>
        <end position="34"/>
    </location>
</feature>
<dbReference type="OrthoDB" id="8117068at2"/>
<evidence type="ECO:0000313" key="2">
    <source>
        <dbReference type="EMBL" id="SOE17923.1"/>
    </source>
</evidence>
<proteinExistence type="predicted"/>
<dbReference type="EMBL" id="OCPC01000004">
    <property type="protein sequence ID" value="SOE17923.1"/>
    <property type="molecule type" value="Genomic_DNA"/>
</dbReference>
<dbReference type="Proteomes" id="UP000219465">
    <property type="component" value="Unassembled WGS sequence"/>
</dbReference>
<evidence type="ECO:0000313" key="3">
    <source>
        <dbReference type="Proteomes" id="UP000219465"/>
    </source>
</evidence>